<evidence type="ECO:0000256" key="1">
    <source>
        <dbReference type="SAM" id="MobiDB-lite"/>
    </source>
</evidence>
<dbReference type="Pfam" id="PF26138">
    <property type="entry name" value="DUF8040"/>
    <property type="match status" value="1"/>
</dbReference>
<name>A0A7J7P4A6_9MAGN</name>
<evidence type="ECO:0000313" key="4">
    <source>
        <dbReference type="Proteomes" id="UP000541444"/>
    </source>
</evidence>
<dbReference type="PANTHER" id="PTHR31704">
    <property type="entry name" value="MYB/SANT-LIKE DNA-BINDING DOMAIN PROTEIN-RELATED"/>
    <property type="match status" value="1"/>
</dbReference>
<evidence type="ECO:0000259" key="2">
    <source>
        <dbReference type="Pfam" id="PF26138"/>
    </source>
</evidence>
<dbReference type="AlphaFoldDB" id="A0A7J7P4A6"/>
<evidence type="ECO:0000313" key="3">
    <source>
        <dbReference type="EMBL" id="KAF6174279.1"/>
    </source>
</evidence>
<dbReference type="OrthoDB" id="1681765at2759"/>
<feature type="region of interest" description="Disordered" evidence="1">
    <location>
        <begin position="80"/>
        <end position="106"/>
    </location>
</feature>
<protein>
    <recommendedName>
        <fullName evidence="2">DUF8040 domain-containing protein</fullName>
    </recommendedName>
</protein>
<feature type="compositionally biased region" description="Polar residues" evidence="1">
    <location>
        <begin position="93"/>
        <end position="102"/>
    </location>
</feature>
<keyword evidence="4" id="KW-1185">Reference proteome</keyword>
<proteinExistence type="predicted"/>
<comment type="caution">
    <text evidence="3">The sequence shown here is derived from an EMBL/GenBank/DDBJ whole genome shotgun (WGS) entry which is preliminary data.</text>
</comment>
<dbReference type="EMBL" id="JACGCM010000281">
    <property type="protein sequence ID" value="KAF6174279.1"/>
    <property type="molecule type" value="Genomic_DNA"/>
</dbReference>
<organism evidence="3 4">
    <name type="scientific">Kingdonia uniflora</name>
    <dbReference type="NCBI Taxonomy" id="39325"/>
    <lineage>
        <taxon>Eukaryota</taxon>
        <taxon>Viridiplantae</taxon>
        <taxon>Streptophyta</taxon>
        <taxon>Embryophyta</taxon>
        <taxon>Tracheophyta</taxon>
        <taxon>Spermatophyta</taxon>
        <taxon>Magnoliopsida</taxon>
        <taxon>Ranunculales</taxon>
        <taxon>Circaeasteraceae</taxon>
        <taxon>Kingdonia</taxon>
    </lineage>
</organism>
<feature type="domain" description="DUF8040" evidence="2">
    <location>
        <begin position="2"/>
        <end position="81"/>
    </location>
</feature>
<accession>A0A7J7P4A6</accession>
<dbReference type="InterPro" id="IPR058353">
    <property type="entry name" value="DUF8040"/>
</dbReference>
<reference evidence="3 4" key="1">
    <citation type="journal article" date="2020" name="IScience">
        <title>Genome Sequencing of the Endangered Kingdonia uniflora (Circaeasteraceae, Ranunculales) Reveals Potential Mechanisms of Evolutionary Specialization.</title>
        <authorList>
            <person name="Sun Y."/>
            <person name="Deng T."/>
            <person name="Zhang A."/>
            <person name="Moore M.J."/>
            <person name="Landis J.B."/>
            <person name="Lin N."/>
            <person name="Zhang H."/>
            <person name="Zhang X."/>
            <person name="Huang J."/>
            <person name="Zhang X."/>
            <person name="Sun H."/>
            <person name="Wang H."/>
        </authorList>
    </citation>
    <scope>NUCLEOTIDE SEQUENCE [LARGE SCALE GENOMIC DNA]</scope>
    <source>
        <strain evidence="3">TB1705</strain>
        <tissue evidence="3">Leaf</tissue>
    </source>
</reference>
<dbReference type="Proteomes" id="UP000541444">
    <property type="component" value="Unassembled WGS sequence"/>
</dbReference>
<gene>
    <name evidence="3" type="ORF">GIB67_019655</name>
</gene>
<dbReference type="PANTHER" id="PTHR31704:SF48">
    <property type="entry name" value="L10-INTERACTING MYB DOMAIN-CONTAINING PROTEIN-LIKE"/>
    <property type="match status" value="1"/>
</dbReference>
<sequence length="337" mass="38197">MGRERIDEILSGPSQIAYDSLRMNKDAFFSLCEHFRAGGWVIDSKHIDVEQKMAIFLETIAHSVRNRIMKQKYQHSGLTISFTTPPKNRKAQQEVTGDPSQDTPKHAKQLNGKILYTYLVLCKRELDTSKDAGSGLSKASWAKNREEYNAKFNLTRGPKYFSNVWFYQKAKYSAWTWLLRRTGNGFNAETGTFHLPPEEWDALIKINENVSTFRKGGLLHEELMESIFATRVATGRYATGPARDDFIDTATSDAAADLNLEDAPQSKLISLKILLIHTSLIIILNHFKPSTPSLKQSNIRLIILDSLHLNQCNPLLIQKIVTAVGRTNEKLMALWIS</sequence>